<dbReference type="GO" id="GO:0044550">
    <property type="term" value="P:secondary metabolite biosynthetic process"/>
    <property type="evidence" value="ECO:0007669"/>
    <property type="project" value="TreeGrafter"/>
</dbReference>
<dbReference type="Pfam" id="PF23297">
    <property type="entry name" value="ACP_SdgA_C"/>
    <property type="match status" value="1"/>
</dbReference>
<evidence type="ECO:0000256" key="3">
    <source>
        <dbReference type="ARBA" id="ARBA00022679"/>
    </source>
</evidence>
<dbReference type="PROSITE" id="PS52004">
    <property type="entry name" value="KS3_2"/>
    <property type="match status" value="1"/>
</dbReference>
<evidence type="ECO:0000313" key="7">
    <source>
        <dbReference type="EMBL" id="KAK6207953.1"/>
    </source>
</evidence>
<dbReference type="InterPro" id="IPR009081">
    <property type="entry name" value="PP-bd_ACP"/>
</dbReference>
<dbReference type="GO" id="GO:0016491">
    <property type="term" value="F:oxidoreductase activity"/>
    <property type="evidence" value="ECO:0007669"/>
    <property type="project" value="UniProtKB-KW"/>
</dbReference>
<dbReference type="Gene3D" id="3.40.47.10">
    <property type="match status" value="1"/>
</dbReference>
<dbReference type="Gene3D" id="1.10.1200.10">
    <property type="entry name" value="ACP-like"/>
    <property type="match status" value="2"/>
</dbReference>
<dbReference type="InterPro" id="IPR020841">
    <property type="entry name" value="PKS_Beta-ketoAc_synthase_dom"/>
</dbReference>
<dbReference type="CDD" id="cd00833">
    <property type="entry name" value="PKS"/>
    <property type="match status" value="1"/>
</dbReference>
<dbReference type="InterPro" id="IPR050091">
    <property type="entry name" value="PKS_NRPS_Biosynth_Enz"/>
</dbReference>
<dbReference type="PROSITE" id="PS00012">
    <property type="entry name" value="PHOSPHOPANTETHEINE"/>
    <property type="match status" value="2"/>
</dbReference>
<dbReference type="SMART" id="SM00823">
    <property type="entry name" value="PKS_PP"/>
    <property type="match status" value="2"/>
</dbReference>
<evidence type="ECO:0000256" key="1">
    <source>
        <dbReference type="ARBA" id="ARBA00022450"/>
    </source>
</evidence>
<feature type="domain" description="Ketosynthase family 3 (KS3)" evidence="6">
    <location>
        <begin position="15"/>
        <end position="470"/>
    </location>
</feature>
<evidence type="ECO:0000259" key="6">
    <source>
        <dbReference type="PROSITE" id="PS52004"/>
    </source>
</evidence>
<dbReference type="InterPro" id="IPR020806">
    <property type="entry name" value="PKS_PP-bd"/>
</dbReference>
<dbReference type="GO" id="GO:0006633">
    <property type="term" value="P:fatty acid biosynthetic process"/>
    <property type="evidence" value="ECO:0007669"/>
    <property type="project" value="TreeGrafter"/>
</dbReference>
<keyword evidence="1" id="KW-0596">Phosphopantetheine</keyword>
<dbReference type="GO" id="GO:0031177">
    <property type="term" value="F:phosphopantetheine binding"/>
    <property type="evidence" value="ECO:0007669"/>
    <property type="project" value="InterPro"/>
</dbReference>
<dbReference type="PANTHER" id="PTHR43775">
    <property type="entry name" value="FATTY ACID SYNTHASE"/>
    <property type="match status" value="1"/>
</dbReference>
<dbReference type="SUPFAM" id="SSF53901">
    <property type="entry name" value="Thiolase-like"/>
    <property type="match status" value="1"/>
</dbReference>
<dbReference type="EMBL" id="JASAOK010000053">
    <property type="protein sequence ID" value="KAK6207953.1"/>
    <property type="molecule type" value="Genomic_DNA"/>
</dbReference>
<evidence type="ECO:0000256" key="2">
    <source>
        <dbReference type="ARBA" id="ARBA00022553"/>
    </source>
</evidence>
<keyword evidence="4" id="KW-0560">Oxidoreductase</keyword>
<gene>
    <name evidence="7" type="ORF">QIS74_13034</name>
</gene>
<proteinExistence type="predicted"/>
<keyword evidence="8" id="KW-1185">Reference proteome</keyword>
<dbReference type="SMART" id="SM00825">
    <property type="entry name" value="PKS_KS"/>
    <property type="match status" value="1"/>
</dbReference>
<evidence type="ECO:0000259" key="5">
    <source>
        <dbReference type="PROSITE" id="PS50075"/>
    </source>
</evidence>
<dbReference type="PANTHER" id="PTHR43775:SF29">
    <property type="entry name" value="ASPERFURANONE POLYKETIDE SYNTHASE AFOG-RELATED"/>
    <property type="match status" value="1"/>
</dbReference>
<dbReference type="InterPro" id="IPR014030">
    <property type="entry name" value="Ketoacyl_synth_N"/>
</dbReference>
<keyword evidence="2" id="KW-0597">Phosphoprotein</keyword>
<evidence type="ECO:0000313" key="8">
    <source>
        <dbReference type="Proteomes" id="UP001327957"/>
    </source>
</evidence>
<feature type="domain" description="Carrier" evidence="5">
    <location>
        <begin position="480"/>
        <end position="557"/>
    </location>
</feature>
<comment type="caution">
    <text evidence="7">The sequence shown here is derived from an EMBL/GenBank/DDBJ whole genome shotgun (WGS) entry which is preliminary data.</text>
</comment>
<dbReference type="AlphaFoldDB" id="A0AAV9SWC0"/>
<name>A0AAV9SWC0_9PEZI</name>
<dbReference type="SUPFAM" id="SSF51735">
    <property type="entry name" value="NAD(P)-binding Rossmann-fold domains"/>
    <property type="match status" value="1"/>
</dbReference>
<dbReference type="InterPro" id="IPR036736">
    <property type="entry name" value="ACP-like_sf"/>
</dbReference>
<dbReference type="PROSITE" id="PS50075">
    <property type="entry name" value="CARRIER"/>
    <property type="match status" value="2"/>
</dbReference>
<sequence length="744" mass="79860">MGSLADRAQFCCDPTTPIAIVGIGFRGPGEANNLDGFFKLLSEAQGTRTAGQNGRWNHDAFYHSDAARKGSSNVKAGHHIKDDLSLFDASFFRMTESEAATLDPQQRLLLETCYEVLESGNMKRVAGSRTSAFVATFGADYTDLLQRDPDSMPYYQATSSGYSRAIILNRLSHFFDLRGPSVTVDTACSGGLAAVMPILEKGILFKPDATYLVAGGLGGIGRAIGLWMVGNGAMNLVFCGRSGASTPEAKEMVRTLREKGARVRAYACDIAEESEVHRMVERMRDEEKLPADYGAVVRPKVQGTLNLHSLVPGASSPDLDFFVMLSSVSGIIGNATQAAYAAANPFLDAFAAYRAGLGLYGAAVDLGAMEDVGYLAENPALLDAMRRQGFQTTTEDELLALLRDIVSRPKTPGVGRIGGHASQLVTCLGSWRPGASLGINLSAARFAHFRRLTGDTEAEGAAQGEGRLRERLRQPGGVYEAAAIICTAIVAKVAGVGRVSEDAVDPSRPLKEYGVDSLNAVEIRNWAFRKMDYTVSVLELMANQAIEKLATKIAQGSPLAAKVSGISGGFVNKLQIGLGVRSTQPLDAPQNRTVWKNDVRMAAYRNTEAVKGGAAGKSIGNSGLKEFLASTARDPAVFDADATADFLARKVGRTLYGFMLRDTGDEDIAALDVTQSLKDIGVDSLVGIELRNWFRQALSLEVTVLQMMEAPSLLALGARMAQMLKEKFTERAETNQEYLATKMP</sequence>
<evidence type="ECO:0000256" key="4">
    <source>
        <dbReference type="ARBA" id="ARBA00023002"/>
    </source>
</evidence>
<dbReference type="InterPro" id="IPR057326">
    <property type="entry name" value="KR_dom"/>
</dbReference>
<dbReference type="InterPro" id="IPR013968">
    <property type="entry name" value="PKS_KR"/>
</dbReference>
<dbReference type="GO" id="GO:0004312">
    <property type="term" value="F:fatty acid synthase activity"/>
    <property type="evidence" value="ECO:0007669"/>
    <property type="project" value="TreeGrafter"/>
</dbReference>
<dbReference type="InterPro" id="IPR016039">
    <property type="entry name" value="Thiolase-like"/>
</dbReference>
<reference evidence="7 8" key="1">
    <citation type="submission" date="2023-04" db="EMBL/GenBank/DDBJ databases">
        <title>Colletotrichum tabacum stain YC1 causing leaf anthracnose on Nicotiana tabacum(L.) cv.</title>
        <authorList>
            <person name="Ji Z."/>
            <person name="Wang M."/>
            <person name="Zhang J."/>
            <person name="Wang N."/>
            <person name="Zhou Z."/>
        </authorList>
    </citation>
    <scope>NUCLEOTIDE SEQUENCE [LARGE SCALE GENOMIC DNA]</scope>
    <source>
        <strain evidence="7 8">YC1</strain>
    </source>
</reference>
<dbReference type="Gene3D" id="3.40.50.720">
    <property type="entry name" value="NAD(P)-binding Rossmann-like Domain"/>
    <property type="match status" value="1"/>
</dbReference>
<organism evidence="7 8">
    <name type="scientific">Colletotrichum tabaci</name>
    <dbReference type="NCBI Taxonomy" id="1209068"/>
    <lineage>
        <taxon>Eukaryota</taxon>
        <taxon>Fungi</taxon>
        <taxon>Dikarya</taxon>
        <taxon>Ascomycota</taxon>
        <taxon>Pezizomycotina</taxon>
        <taxon>Sordariomycetes</taxon>
        <taxon>Hypocreomycetidae</taxon>
        <taxon>Glomerellales</taxon>
        <taxon>Glomerellaceae</taxon>
        <taxon>Colletotrichum</taxon>
        <taxon>Colletotrichum destructivum species complex</taxon>
    </lineage>
</organism>
<protein>
    <submittedName>
        <fullName evidence="7">Uncharacterized protein</fullName>
    </submittedName>
</protein>
<dbReference type="InterPro" id="IPR006162">
    <property type="entry name" value="Ppantetheine_attach_site"/>
</dbReference>
<keyword evidence="3" id="KW-0808">Transferase</keyword>
<dbReference type="Pfam" id="PF08659">
    <property type="entry name" value="KR"/>
    <property type="match status" value="1"/>
</dbReference>
<dbReference type="InterPro" id="IPR036291">
    <property type="entry name" value="NAD(P)-bd_dom_sf"/>
</dbReference>
<feature type="domain" description="Carrier" evidence="5">
    <location>
        <begin position="646"/>
        <end position="724"/>
    </location>
</feature>
<accession>A0AAV9SWC0</accession>
<dbReference type="SMART" id="SM00822">
    <property type="entry name" value="PKS_KR"/>
    <property type="match status" value="1"/>
</dbReference>
<dbReference type="SUPFAM" id="SSF47336">
    <property type="entry name" value="ACP-like"/>
    <property type="match status" value="2"/>
</dbReference>
<dbReference type="Pfam" id="PF00550">
    <property type="entry name" value="PP-binding"/>
    <property type="match status" value="1"/>
</dbReference>
<dbReference type="Proteomes" id="UP001327957">
    <property type="component" value="Unassembled WGS sequence"/>
</dbReference>
<dbReference type="Pfam" id="PF00109">
    <property type="entry name" value="ketoacyl-synt"/>
    <property type="match status" value="1"/>
</dbReference>